<name>A0AAD5XI02_9FUNG</name>
<reference evidence="1" key="1">
    <citation type="submission" date="2020-05" db="EMBL/GenBank/DDBJ databases">
        <title>Phylogenomic resolution of chytrid fungi.</title>
        <authorList>
            <person name="Stajich J.E."/>
            <person name="Amses K."/>
            <person name="Simmons R."/>
            <person name="Seto K."/>
            <person name="Myers J."/>
            <person name="Bonds A."/>
            <person name="Quandt C.A."/>
            <person name="Barry K."/>
            <person name="Liu P."/>
            <person name="Grigoriev I."/>
            <person name="Longcore J.E."/>
            <person name="James T.Y."/>
        </authorList>
    </citation>
    <scope>NUCLEOTIDE SEQUENCE</scope>
    <source>
        <strain evidence="1">JEL0513</strain>
    </source>
</reference>
<comment type="caution">
    <text evidence="1">The sequence shown here is derived from an EMBL/GenBank/DDBJ whole genome shotgun (WGS) entry which is preliminary data.</text>
</comment>
<gene>
    <name evidence="1" type="ORF">HK100_009422</name>
</gene>
<dbReference type="EMBL" id="JADGJH010000483">
    <property type="protein sequence ID" value="KAJ3128027.1"/>
    <property type="molecule type" value="Genomic_DNA"/>
</dbReference>
<sequence length="221" mass="24223">MGQLSPASFSALVIIVESCIERRTANWSVDGARTAALRLLLSACSSKLFPPTHEFVLMLAAINVMAHTVPVSSLKTILTFQLERITLISDLDAVFDIAETIVGGSEDSVAAPTDSGINFDGVLILKRTSELGIFVRKLVLEYRSLNFQELAEFFESVLFFRDSILKTQQFNATPAATVPPHSQSSPLSSNLDFHALYTVSGVDLPDSMINEITKFHEKLTE</sequence>
<dbReference type="AlphaFoldDB" id="A0AAD5XI02"/>
<protein>
    <submittedName>
        <fullName evidence="1">Uncharacterized protein</fullName>
    </submittedName>
</protein>
<accession>A0AAD5XI02</accession>
<organism evidence="1 2">
    <name type="scientific">Physocladia obscura</name>
    <dbReference type="NCBI Taxonomy" id="109957"/>
    <lineage>
        <taxon>Eukaryota</taxon>
        <taxon>Fungi</taxon>
        <taxon>Fungi incertae sedis</taxon>
        <taxon>Chytridiomycota</taxon>
        <taxon>Chytridiomycota incertae sedis</taxon>
        <taxon>Chytridiomycetes</taxon>
        <taxon>Chytridiales</taxon>
        <taxon>Chytriomycetaceae</taxon>
        <taxon>Physocladia</taxon>
    </lineage>
</organism>
<keyword evidence="2" id="KW-1185">Reference proteome</keyword>
<evidence type="ECO:0000313" key="1">
    <source>
        <dbReference type="EMBL" id="KAJ3128027.1"/>
    </source>
</evidence>
<evidence type="ECO:0000313" key="2">
    <source>
        <dbReference type="Proteomes" id="UP001211907"/>
    </source>
</evidence>
<proteinExistence type="predicted"/>
<dbReference type="Proteomes" id="UP001211907">
    <property type="component" value="Unassembled WGS sequence"/>
</dbReference>